<evidence type="ECO:0000256" key="1">
    <source>
        <dbReference type="SAM" id="MobiDB-lite"/>
    </source>
</evidence>
<feature type="region of interest" description="Disordered" evidence="1">
    <location>
        <begin position="234"/>
        <end position="274"/>
    </location>
</feature>
<dbReference type="SUPFAM" id="SSF53448">
    <property type="entry name" value="Nucleotide-diphospho-sugar transferases"/>
    <property type="match status" value="1"/>
</dbReference>
<feature type="compositionally biased region" description="Low complexity" evidence="1">
    <location>
        <begin position="246"/>
        <end position="262"/>
    </location>
</feature>
<dbReference type="RefSeq" id="XP_016231128.1">
    <property type="nucleotide sequence ID" value="XM_016384526.1"/>
</dbReference>
<dbReference type="HOGENOM" id="CLU_034860_3_1_1"/>
<dbReference type="InterPro" id="IPR029044">
    <property type="entry name" value="Nucleotide-diphossugar_trans"/>
</dbReference>
<dbReference type="Proteomes" id="UP000053328">
    <property type="component" value="Unassembled WGS sequence"/>
</dbReference>
<organism evidence="3 4">
    <name type="scientific">Exophiala spinifera</name>
    <dbReference type="NCBI Taxonomy" id="91928"/>
    <lineage>
        <taxon>Eukaryota</taxon>
        <taxon>Fungi</taxon>
        <taxon>Dikarya</taxon>
        <taxon>Ascomycota</taxon>
        <taxon>Pezizomycotina</taxon>
        <taxon>Eurotiomycetes</taxon>
        <taxon>Chaetothyriomycetidae</taxon>
        <taxon>Chaetothyriales</taxon>
        <taxon>Herpotrichiellaceae</taxon>
        <taxon>Exophiala</taxon>
    </lineage>
</organism>
<dbReference type="InterPro" id="IPR050587">
    <property type="entry name" value="GNT1/Glycosyltrans_8"/>
</dbReference>
<dbReference type="STRING" id="91928.A0A0D1ZD45"/>
<dbReference type="PANTHER" id="PTHR11183">
    <property type="entry name" value="GLYCOGENIN SUBFAMILY MEMBER"/>
    <property type="match status" value="1"/>
</dbReference>
<feature type="region of interest" description="Disordered" evidence="1">
    <location>
        <begin position="40"/>
        <end position="74"/>
    </location>
</feature>
<dbReference type="VEuPathDB" id="FungiDB:PV08_10211"/>
<keyword evidence="2" id="KW-0732">Signal</keyword>
<feature type="compositionally biased region" description="Basic and acidic residues" evidence="1">
    <location>
        <begin position="63"/>
        <end position="73"/>
    </location>
</feature>
<sequence length="527" mass="57474">MRHTSRTNIVVCVVLWLLLVHIIRSSVLCRPLGLSWDRDVDDDNKNDHRKSSSSSPPSYEYQHVQDHGRDHGRGNSKGNAYVFYATSNLYACSAMVNVDRLTRVFRTPHPIYILVSRGVSEKYTRTFRDVYNVTVLVHEPPRLHDGAAPYYQDVMLKLLAFGLNNLTSTTPSTTSRVDPGPGPAGGRVERAIVMDADVLVLRSLDNLFGLVGGDFDADAGVVDVAAPHAYWLEQGQHRQQQHRQQEQQQQQQQQQHKQQHQQTNAMDGGRGTKRKGVTSAVMVLRLSDVLWERTENALDRVRRGDRVEVYDMDLINEEFFGAGLGGAGDDGGGGGGGGTVLPGAYCTLNSHWEVQEVPAWSRFSDEGYSRPPLKKTENSSSGGGGGGGVGNADRTHRSNSTTITAASDGAAAGTADGRGLVEDPLTSLFYGEAHILHFTALGKPWSVTVQSVHQARPEAHPLFAEQFLLWRRAAKYVCPALGVGETGWNEIVGKRYTHPGEAVAEGDGSAGPDVAASPVTDRFLDDI</sequence>
<evidence type="ECO:0000313" key="3">
    <source>
        <dbReference type="EMBL" id="KIW10912.1"/>
    </source>
</evidence>
<feature type="region of interest" description="Disordered" evidence="1">
    <location>
        <begin position="363"/>
        <end position="396"/>
    </location>
</feature>
<name>A0A0D1ZD45_9EURO</name>
<keyword evidence="4" id="KW-1185">Reference proteome</keyword>
<feature type="signal peptide" evidence="2">
    <location>
        <begin position="1"/>
        <end position="25"/>
    </location>
</feature>
<dbReference type="OrthoDB" id="2014201at2759"/>
<reference evidence="3 4" key="1">
    <citation type="submission" date="2015-01" db="EMBL/GenBank/DDBJ databases">
        <title>The Genome Sequence of Exophiala spinifera CBS89968.</title>
        <authorList>
            <consortium name="The Broad Institute Genomics Platform"/>
            <person name="Cuomo C."/>
            <person name="de Hoog S."/>
            <person name="Gorbushina A."/>
            <person name="Stielow B."/>
            <person name="Teixiera M."/>
            <person name="Abouelleil A."/>
            <person name="Chapman S.B."/>
            <person name="Priest M."/>
            <person name="Young S.K."/>
            <person name="Wortman J."/>
            <person name="Nusbaum C."/>
            <person name="Birren B."/>
        </authorList>
    </citation>
    <scope>NUCLEOTIDE SEQUENCE [LARGE SCALE GENOMIC DNA]</scope>
    <source>
        <strain evidence="3 4">CBS 89968</strain>
    </source>
</reference>
<accession>A0A0D1ZD45</accession>
<dbReference type="GeneID" id="27337294"/>
<dbReference type="AlphaFoldDB" id="A0A0D1ZD45"/>
<evidence type="ECO:0000256" key="2">
    <source>
        <dbReference type="SAM" id="SignalP"/>
    </source>
</evidence>
<evidence type="ECO:0000313" key="4">
    <source>
        <dbReference type="Proteomes" id="UP000053328"/>
    </source>
</evidence>
<feature type="chain" id="PRO_5002237596" evidence="2">
    <location>
        <begin position="26"/>
        <end position="527"/>
    </location>
</feature>
<dbReference type="Gene3D" id="3.90.550.10">
    <property type="entry name" value="Spore Coat Polysaccharide Biosynthesis Protein SpsA, Chain A"/>
    <property type="match status" value="1"/>
</dbReference>
<protein>
    <submittedName>
        <fullName evidence="3">Uncharacterized protein</fullName>
    </submittedName>
</protein>
<feature type="compositionally biased region" description="Gly residues" evidence="1">
    <location>
        <begin position="381"/>
        <end position="390"/>
    </location>
</feature>
<gene>
    <name evidence="3" type="ORF">PV08_10211</name>
</gene>
<dbReference type="EMBL" id="KN847499">
    <property type="protein sequence ID" value="KIW10912.1"/>
    <property type="molecule type" value="Genomic_DNA"/>
</dbReference>
<proteinExistence type="predicted"/>